<proteinExistence type="predicted"/>
<keyword evidence="1" id="KW-1133">Transmembrane helix</keyword>
<organism evidence="2 3">
    <name type="scientific">Paramecium octaurelia</name>
    <dbReference type="NCBI Taxonomy" id="43137"/>
    <lineage>
        <taxon>Eukaryota</taxon>
        <taxon>Sar</taxon>
        <taxon>Alveolata</taxon>
        <taxon>Ciliophora</taxon>
        <taxon>Intramacronucleata</taxon>
        <taxon>Oligohymenophorea</taxon>
        <taxon>Peniculida</taxon>
        <taxon>Parameciidae</taxon>
        <taxon>Paramecium</taxon>
    </lineage>
</organism>
<feature type="transmembrane region" description="Helical" evidence="1">
    <location>
        <begin position="48"/>
        <end position="69"/>
    </location>
</feature>
<keyword evidence="3" id="KW-1185">Reference proteome</keyword>
<keyword evidence="1" id="KW-0812">Transmembrane</keyword>
<accession>A0A8S1W6K8</accession>
<sequence>MQQQNISLIRITNGVSYELLFEEQQHLAKNPYLIIRLLISNLQELEEILLLNLQLWVFLIWLSIWRLLIPHALRLMKMKYCMQLEQLLHLLLVRCRRDLIQTQSFLFKKDDPKFITLQFRQIKEPRKTSIKLTDTETQYQSDLMRFKGENQSKPEEHKIYRKFRKIAIIFKNTSIIIQS</sequence>
<dbReference type="Proteomes" id="UP000683925">
    <property type="component" value="Unassembled WGS sequence"/>
</dbReference>
<protein>
    <recommendedName>
        <fullName evidence="4">Transmembrane protein</fullName>
    </recommendedName>
</protein>
<evidence type="ECO:0000256" key="1">
    <source>
        <dbReference type="SAM" id="Phobius"/>
    </source>
</evidence>
<evidence type="ECO:0008006" key="4">
    <source>
        <dbReference type="Google" id="ProtNLM"/>
    </source>
</evidence>
<gene>
    <name evidence="2" type="ORF">POCTA_138.1.T0870021</name>
</gene>
<comment type="caution">
    <text evidence="2">The sequence shown here is derived from an EMBL/GenBank/DDBJ whole genome shotgun (WGS) entry which is preliminary data.</text>
</comment>
<evidence type="ECO:0000313" key="3">
    <source>
        <dbReference type="Proteomes" id="UP000683925"/>
    </source>
</evidence>
<evidence type="ECO:0000313" key="2">
    <source>
        <dbReference type="EMBL" id="CAD8185948.1"/>
    </source>
</evidence>
<reference evidence="2" key="1">
    <citation type="submission" date="2021-01" db="EMBL/GenBank/DDBJ databases">
        <authorList>
            <consortium name="Genoscope - CEA"/>
            <person name="William W."/>
        </authorList>
    </citation>
    <scope>NUCLEOTIDE SEQUENCE</scope>
</reference>
<dbReference type="AlphaFoldDB" id="A0A8S1W6K8"/>
<dbReference type="EMBL" id="CAJJDP010000086">
    <property type="protein sequence ID" value="CAD8185948.1"/>
    <property type="molecule type" value="Genomic_DNA"/>
</dbReference>
<keyword evidence="1" id="KW-0472">Membrane</keyword>
<name>A0A8S1W6K8_PAROT</name>